<proteinExistence type="predicted"/>
<evidence type="ECO:0000313" key="1">
    <source>
        <dbReference type="EMBL" id="GIY01924.1"/>
    </source>
</evidence>
<gene>
    <name evidence="1" type="ORF">CDAR_525691</name>
</gene>
<accession>A0AAV4PXX4</accession>
<comment type="caution">
    <text evidence="1">The sequence shown here is derived from an EMBL/GenBank/DDBJ whole genome shotgun (WGS) entry which is preliminary data.</text>
</comment>
<evidence type="ECO:0000313" key="2">
    <source>
        <dbReference type="Proteomes" id="UP001054837"/>
    </source>
</evidence>
<dbReference type="Proteomes" id="UP001054837">
    <property type="component" value="Unassembled WGS sequence"/>
</dbReference>
<name>A0AAV4PXX4_9ARAC</name>
<protein>
    <submittedName>
        <fullName evidence="1">Uncharacterized protein</fullName>
    </submittedName>
</protein>
<dbReference type="AlphaFoldDB" id="A0AAV4PXX4"/>
<organism evidence="1 2">
    <name type="scientific">Caerostris darwini</name>
    <dbReference type="NCBI Taxonomy" id="1538125"/>
    <lineage>
        <taxon>Eukaryota</taxon>
        <taxon>Metazoa</taxon>
        <taxon>Ecdysozoa</taxon>
        <taxon>Arthropoda</taxon>
        <taxon>Chelicerata</taxon>
        <taxon>Arachnida</taxon>
        <taxon>Araneae</taxon>
        <taxon>Araneomorphae</taxon>
        <taxon>Entelegynae</taxon>
        <taxon>Araneoidea</taxon>
        <taxon>Araneidae</taxon>
        <taxon>Caerostris</taxon>
    </lineage>
</organism>
<sequence length="97" mass="10892">MNADRIQIFFFRLYLIQTKIRHTLSCLPAKYVGLLRGRLLCQEILLFHSSGSTTQSGKKARGLAALPAFRPYLHTVLSGLSYFVTSGVCHIYLCVSL</sequence>
<dbReference type="EMBL" id="BPLQ01003627">
    <property type="protein sequence ID" value="GIY01924.1"/>
    <property type="molecule type" value="Genomic_DNA"/>
</dbReference>
<keyword evidence="2" id="KW-1185">Reference proteome</keyword>
<reference evidence="1 2" key="1">
    <citation type="submission" date="2021-06" db="EMBL/GenBank/DDBJ databases">
        <title>Caerostris darwini draft genome.</title>
        <authorList>
            <person name="Kono N."/>
            <person name="Arakawa K."/>
        </authorList>
    </citation>
    <scope>NUCLEOTIDE SEQUENCE [LARGE SCALE GENOMIC DNA]</scope>
</reference>